<accession>A0A8C4K0S9</accession>
<dbReference type="Gene3D" id="2.30.30.140">
    <property type="match status" value="1"/>
</dbReference>
<sequence>PREDTLNTGEDIYITHVDDPWKFYCQLARCTDILAQLTENIGHLSKTVTNLISAVYSEDSLWYRAVVKDKTSEDLISVQYIDYGNTSVINVDQVAQSHVQSGLKYLQGWTLHHLSGQLLPVFDQCLPEEDVT</sequence>
<dbReference type="AlphaFoldDB" id="A0A8C4K0S9"/>
<protein>
    <submittedName>
        <fullName evidence="2">Tudor domain containing 6</fullName>
    </submittedName>
</protein>
<gene>
    <name evidence="2" type="primary">TDRD6</name>
</gene>
<dbReference type="Pfam" id="PF00567">
    <property type="entry name" value="TUDOR"/>
    <property type="match status" value="1"/>
</dbReference>
<dbReference type="PANTHER" id="PTHR22948:SF15">
    <property type="entry name" value="TUDOR DOMAIN-CONTAINING PROTEIN 6"/>
    <property type="match status" value="1"/>
</dbReference>
<keyword evidence="3" id="KW-1185">Reference proteome</keyword>
<organism evidence="2 3">
    <name type="scientific">Dromaius novaehollandiae</name>
    <name type="common">Emu</name>
    <dbReference type="NCBI Taxonomy" id="8790"/>
    <lineage>
        <taxon>Eukaryota</taxon>
        <taxon>Metazoa</taxon>
        <taxon>Chordata</taxon>
        <taxon>Craniata</taxon>
        <taxon>Vertebrata</taxon>
        <taxon>Euteleostomi</taxon>
        <taxon>Archelosauria</taxon>
        <taxon>Archosauria</taxon>
        <taxon>Dinosauria</taxon>
        <taxon>Saurischia</taxon>
        <taxon>Theropoda</taxon>
        <taxon>Coelurosauria</taxon>
        <taxon>Aves</taxon>
        <taxon>Palaeognathae</taxon>
        <taxon>Casuariiformes</taxon>
        <taxon>Dromaiidae</taxon>
        <taxon>Dromaius</taxon>
    </lineage>
</organism>
<dbReference type="Proteomes" id="UP000694423">
    <property type="component" value="Unplaced"/>
</dbReference>
<dbReference type="GO" id="GO:0043186">
    <property type="term" value="C:P granule"/>
    <property type="evidence" value="ECO:0007669"/>
    <property type="project" value="TreeGrafter"/>
</dbReference>
<dbReference type="Ensembl" id="ENSDNVT00000019833.1">
    <property type="protein sequence ID" value="ENSDNVP00000016513.1"/>
    <property type="gene ID" value="ENSDNVG00000011572.1"/>
</dbReference>
<reference evidence="2" key="2">
    <citation type="submission" date="2025-09" db="UniProtKB">
        <authorList>
            <consortium name="Ensembl"/>
        </authorList>
    </citation>
    <scope>IDENTIFICATION</scope>
</reference>
<dbReference type="GO" id="GO:0007283">
    <property type="term" value="P:spermatogenesis"/>
    <property type="evidence" value="ECO:0007669"/>
    <property type="project" value="TreeGrafter"/>
</dbReference>
<dbReference type="GO" id="GO:0034587">
    <property type="term" value="P:piRNA processing"/>
    <property type="evidence" value="ECO:0007669"/>
    <property type="project" value="TreeGrafter"/>
</dbReference>
<reference evidence="2" key="1">
    <citation type="submission" date="2025-08" db="UniProtKB">
        <authorList>
            <consortium name="Ensembl"/>
        </authorList>
    </citation>
    <scope>IDENTIFICATION</scope>
</reference>
<dbReference type="InterPro" id="IPR050621">
    <property type="entry name" value="Tudor_domain_containing"/>
</dbReference>
<evidence type="ECO:0000313" key="3">
    <source>
        <dbReference type="Proteomes" id="UP000694423"/>
    </source>
</evidence>
<dbReference type="InterPro" id="IPR035437">
    <property type="entry name" value="SNase_OB-fold_sf"/>
</dbReference>
<dbReference type="GO" id="GO:0030719">
    <property type="term" value="P:P granule organization"/>
    <property type="evidence" value="ECO:0007669"/>
    <property type="project" value="TreeGrafter"/>
</dbReference>
<dbReference type="Gene3D" id="2.40.50.90">
    <property type="match status" value="1"/>
</dbReference>
<dbReference type="InterPro" id="IPR002999">
    <property type="entry name" value="Tudor"/>
</dbReference>
<dbReference type="SMART" id="SM00333">
    <property type="entry name" value="TUDOR"/>
    <property type="match status" value="1"/>
</dbReference>
<feature type="domain" description="Tudor" evidence="1">
    <location>
        <begin position="45"/>
        <end position="104"/>
    </location>
</feature>
<proteinExistence type="predicted"/>
<name>A0A8C4K0S9_DRONO</name>
<dbReference type="PROSITE" id="PS50304">
    <property type="entry name" value="TUDOR"/>
    <property type="match status" value="1"/>
</dbReference>
<dbReference type="PANTHER" id="PTHR22948">
    <property type="entry name" value="TUDOR DOMAIN CONTAINING PROTEIN"/>
    <property type="match status" value="1"/>
</dbReference>
<evidence type="ECO:0000259" key="1">
    <source>
        <dbReference type="PROSITE" id="PS50304"/>
    </source>
</evidence>
<evidence type="ECO:0000313" key="2">
    <source>
        <dbReference type="Ensembl" id="ENSDNVP00000016513.1"/>
    </source>
</evidence>
<dbReference type="SUPFAM" id="SSF63748">
    <property type="entry name" value="Tudor/PWWP/MBT"/>
    <property type="match status" value="1"/>
</dbReference>